<dbReference type="Proteomes" id="UP000019486">
    <property type="component" value="Unassembled WGS sequence"/>
</dbReference>
<name>W9GPV9_9PROT</name>
<organism evidence="1 2">
    <name type="scientific">Skermanella stibiiresistens SB22</name>
    <dbReference type="NCBI Taxonomy" id="1385369"/>
    <lineage>
        <taxon>Bacteria</taxon>
        <taxon>Pseudomonadati</taxon>
        <taxon>Pseudomonadota</taxon>
        <taxon>Alphaproteobacteria</taxon>
        <taxon>Rhodospirillales</taxon>
        <taxon>Azospirillaceae</taxon>
        <taxon>Skermanella</taxon>
    </lineage>
</organism>
<sequence length="246" mass="27027">MSSTIAFAKMSAVAAYKIAVKEGDAGLEKMAARKDVKAEVAYFNENIQKVTSVEELFKNKRLVKYVMDAVGLGKETDKMGLIKKVLTEKADDPNALMNKLVDQRFKTAASMLKLGENGLGQIQRDSTKEDLAELYVKNKYDAGLSSQNSAVPLAMYFKENAGTARNMYDILGDQRMRHVVTTALGLPLELANQSVEAQAAAIEKRMKLSDLKDDKFVDKLAQRFLMASDDGSSSTGSNSYVLNLFA</sequence>
<dbReference type="RefSeq" id="WP_037461997.1">
    <property type="nucleotide sequence ID" value="NZ_AVFL01000069.1"/>
</dbReference>
<dbReference type="EMBL" id="AVFL01000069">
    <property type="protein sequence ID" value="EWY35794.1"/>
    <property type="molecule type" value="Genomic_DNA"/>
</dbReference>
<evidence type="ECO:0000313" key="2">
    <source>
        <dbReference type="Proteomes" id="UP000019486"/>
    </source>
</evidence>
<evidence type="ECO:0008006" key="3">
    <source>
        <dbReference type="Google" id="ProtNLM"/>
    </source>
</evidence>
<dbReference type="InterPro" id="IPR023157">
    <property type="entry name" value="AGR-C-984p-like_sf"/>
</dbReference>
<dbReference type="InterPro" id="IPR010626">
    <property type="entry name" value="DUF1217"/>
</dbReference>
<gene>
    <name evidence="1" type="ORF">N825_34325</name>
</gene>
<proteinExistence type="predicted"/>
<dbReference type="SUPFAM" id="SSF158837">
    <property type="entry name" value="AGR C 984p-like"/>
    <property type="match status" value="1"/>
</dbReference>
<comment type="caution">
    <text evidence="1">The sequence shown here is derived from an EMBL/GenBank/DDBJ whole genome shotgun (WGS) entry which is preliminary data.</text>
</comment>
<evidence type="ECO:0000313" key="1">
    <source>
        <dbReference type="EMBL" id="EWY35794.1"/>
    </source>
</evidence>
<protein>
    <recommendedName>
        <fullName evidence="3">DUF1217 domain-containing protein</fullName>
    </recommendedName>
</protein>
<dbReference type="Gene3D" id="1.10.3700.10">
    <property type="entry name" value="AGR C 984p-like"/>
    <property type="match status" value="1"/>
</dbReference>
<reference evidence="1 2" key="1">
    <citation type="submission" date="2013-08" db="EMBL/GenBank/DDBJ databases">
        <title>The genome sequence of Skermanella stibiiresistens.</title>
        <authorList>
            <person name="Zhu W."/>
            <person name="Wang G."/>
        </authorList>
    </citation>
    <scope>NUCLEOTIDE SEQUENCE [LARGE SCALE GENOMIC DNA]</scope>
    <source>
        <strain evidence="1 2">SB22</strain>
    </source>
</reference>
<dbReference type="AlphaFoldDB" id="W9GPV9"/>
<keyword evidence="2" id="KW-1185">Reference proteome</keyword>
<dbReference type="Pfam" id="PF06748">
    <property type="entry name" value="DUF1217"/>
    <property type="match status" value="1"/>
</dbReference>
<accession>W9GPV9</accession>
<dbReference type="STRING" id="1385369.N825_34325"/>
<dbReference type="OrthoDB" id="7315599at2"/>